<dbReference type="InterPro" id="IPR027463">
    <property type="entry name" value="AcrB_DN_DC_subdom"/>
</dbReference>
<dbReference type="Gene3D" id="3.30.70.1440">
    <property type="entry name" value="Multidrug efflux transporter AcrB pore domain"/>
    <property type="match status" value="1"/>
</dbReference>
<evidence type="ECO:0000313" key="10">
    <source>
        <dbReference type="Proteomes" id="UP000237839"/>
    </source>
</evidence>
<dbReference type="Gene3D" id="3.30.70.1320">
    <property type="entry name" value="Multidrug efflux transporter AcrB pore domain like"/>
    <property type="match status" value="1"/>
</dbReference>
<gene>
    <name evidence="9" type="ORF">S2091_1437</name>
</gene>
<feature type="transmembrane region" description="Helical" evidence="8">
    <location>
        <begin position="983"/>
        <end position="1008"/>
    </location>
</feature>
<dbReference type="NCBIfam" id="NF033617">
    <property type="entry name" value="RND_permease_2"/>
    <property type="match status" value="1"/>
</dbReference>
<feature type="transmembrane region" description="Helical" evidence="8">
    <location>
        <begin position="337"/>
        <end position="353"/>
    </location>
</feature>
<accession>A0A2S9H1I6</accession>
<dbReference type="Pfam" id="PF00873">
    <property type="entry name" value="ACR_tran"/>
    <property type="match status" value="1"/>
</dbReference>
<evidence type="ECO:0000313" key="9">
    <source>
        <dbReference type="EMBL" id="PRC93828.1"/>
    </source>
</evidence>
<keyword evidence="6 8" id="KW-1133">Transmembrane helix</keyword>
<evidence type="ECO:0000256" key="3">
    <source>
        <dbReference type="ARBA" id="ARBA00022475"/>
    </source>
</evidence>
<feature type="transmembrane region" description="Helical" evidence="8">
    <location>
        <begin position="529"/>
        <end position="546"/>
    </location>
</feature>
<dbReference type="SUPFAM" id="SSF82714">
    <property type="entry name" value="Multidrug efflux transporter AcrB TolC docking domain, DN and DC subdomains"/>
    <property type="match status" value="2"/>
</dbReference>
<feature type="transmembrane region" description="Helical" evidence="8">
    <location>
        <begin position="853"/>
        <end position="872"/>
    </location>
</feature>
<evidence type="ECO:0000256" key="1">
    <source>
        <dbReference type="ARBA" id="ARBA00004429"/>
    </source>
</evidence>
<keyword evidence="3" id="KW-1003">Cell membrane</keyword>
<dbReference type="GO" id="GO:0042910">
    <property type="term" value="F:xenobiotic transmembrane transporter activity"/>
    <property type="evidence" value="ECO:0007669"/>
    <property type="project" value="TreeGrafter"/>
</dbReference>
<organism evidence="9 10">
    <name type="scientific">Solimicrobium silvestre</name>
    <dbReference type="NCBI Taxonomy" id="2099400"/>
    <lineage>
        <taxon>Bacteria</taxon>
        <taxon>Pseudomonadati</taxon>
        <taxon>Pseudomonadota</taxon>
        <taxon>Betaproteobacteria</taxon>
        <taxon>Burkholderiales</taxon>
        <taxon>Oxalobacteraceae</taxon>
        <taxon>Solimicrobium</taxon>
    </lineage>
</organism>
<dbReference type="PANTHER" id="PTHR32063:SF34">
    <property type="entry name" value="MULTIDRUG RESISTANCE PROTEIN MDTC"/>
    <property type="match status" value="1"/>
</dbReference>
<evidence type="ECO:0000256" key="8">
    <source>
        <dbReference type="SAM" id="Phobius"/>
    </source>
</evidence>
<feature type="transmembrane region" description="Helical" evidence="8">
    <location>
        <begin position="12"/>
        <end position="32"/>
    </location>
</feature>
<dbReference type="FunFam" id="3.30.70.1430:FF:000001">
    <property type="entry name" value="Efflux pump membrane transporter"/>
    <property type="match status" value="1"/>
</dbReference>
<feature type="transmembrane region" description="Helical" evidence="8">
    <location>
        <begin position="952"/>
        <end position="971"/>
    </location>
</feature>
<evidence type="ECO:0000256" key="6">
    <source>
        <dbReference type="ARBA" id="ARBA00022989"/>
    </source>
</evidence>
<dbReference type="Gene3D" id="3.30.70.1430">
    <property type="entry name" value="Multidrug efflux transporter AcrB pore domain"/>
    <property type="match status" value="2"/>
</dbReference>
<dbReference type="Gene3D" id="1.20.1640.10">
    <property type="entry name" value="Multidrug efflux transporter AcrB transmembrane domain"/>
    <property type="match status" value="2"/>
</dbReference>
<dbReference type="SUPFAM" id="SSF82866">
    <property type="entry name" value="Multidrug efflux transporter AcrB transmembrane domain"/>
    <property type="match status" value="2"/>
</dbReference>
<comment type="caution">
    <text evidence="9">The sequence shown here is derived from an EMBL/GenBank/DDBJ whole genome shotgun (WGS) entry which is preliminary data.</text>
</comment>
<sequence length="1038" mass="111757">MNISSPFIRRPIATTLLTIGVALAGIVGFSLLPVSPMPSVDFPVISVSAGIPGASPEIMATTVATPLERSLGRIAGINEMTSSSSLGSTSITLQFDLSRDIDGAARDVQAAIAAARVDLPVTLKTNPTYRKVNPSDAPIMILALTSDTMNQGQMYDIASTTMQQKLSQVEGIGQVIVGGSALPAVRIELNPLTLNKYGIGLEQVRTAITSTNANTPKGTVEEGDKQWQIFTNDQAKKAVDYIPLIVGYKNNNPIHLSDIGNVVNSVEDVRNAGSADGKPAVLLILFKQPNANIIETVDRIRSVLPQLKASIPSSIDMTETLDQTTTIRASLHDVERTLAISIGLVILVVFLFLRNVRASIIPSVAVPISLLGTFGIMYLCGYSLDNFSLMALTVSTGFVVDDAIVVLENISRHIEDGMTPWQATLRGAREVGFTVLSMSISLVAVFIPMLFMGGIIGRIFHEFAVTLSVAVLVSLVVSISTTPMMCARLLKPHNEQKHGRIYQASERAFVWLQQKYANGLDVALRHSRITLLTMFAVIGLNVFLFTKVPGGLFPSQDTGMIMGSIVADQATSFQAMLPKLSAYIDVVKADPAVKHVVGFTGGSQTNSGRMFITLKPLDERKISADNVINRLRGKLAAIPGATLFLQARQDIRVGGRSGNALYQYTLQGDDLKELDKWSPKVLRALQDLPQLADVNSTQQDKGLQVTLSIDRPTALRMGVTQTKIDAALYDAFGQRQVSVIYEARNQYHVIMEVSPEYWQRPETLSSIFVTSASGTLVPLSSFATFEPTTTTLNVNHQGQFAATTMSFNLAPGAVLSDAVTAIDAATAKLGLPATIQGSFQGTAKTFQDSLKTMPFLIVASLLTIYIVLGVLYESLVHPITILSTLPSAGVGALLALLLVKMELSMMAFIGIILLIGIVKKNAIMMIDFALVAQRIDKKTPFDAIKQACLQRFRPIMMTTMAALLGAVPLAFGTGTGSELRQPLGVTIIGGLIVSQLLTLFTTPVVYLYMDKLHALGQRIKARRHAHAAPAMPTQIEPS</sequence>
<keyword evidence="7 8" id="KW-0472">Membrane</keyword>
<feature type="transmembrane region" description="Helical" evidence="8">
    <location>
        <begin position="463"/>
        <end position="490"/>
    </location>
</feature>
<evidence type="ECO:0000256" key="7">
    <source>
        <dbReference type="ARBA" id="ARBA00023136"/>
    </source>
</evidence>
<feature type="transmembrane region" description="Helical" evidence="8">
    <location>
        <begin position="431"/>
        <end position="457"/>
    </location>
</feature>
<evidence type="ECO:0000256" key="5">
    <source>
        <dbReference type="ARBA" id="ARBA00022692"/>
    </source>
</evidence>
<comment type="subcellular location">
    <subcellularLocation>
        <location evidence="1">Cell inner membrane</location>
        <topology evidence="1">Multi-pass membrane protein</topology>
    </subcellularLocation>
</comment>
<protein>
    <submittedName>
        <fullName evidence="9">Cation/multidrug efflux pump</fullName>
    </submittedName>
</protein>
<proteinExistence type="predicted"/>
<reference evidence="9 10" key="1">
    <citation type="submission" date="2018-02" db="EMBL/GenBank/DDBJ databases">
        <title>Solimicrobium silvestre gen. nov., sp. nov., isolated from alpine forest soil.</title>
        <authorList>
            <person name="Margesin R."/>
            <person name="Albuquerque L."/>
            <person name="Zhang D.-C."/>
            <person name="Froufe H.J.C."/>
            <person name="Severino R."/>
            <person name="Roxo I."/>
            <person name="Egas C."/>
            <person name="Da Costa M.S."/>
        </authorList>
    </citation>
    <scope>NUCLEOTIDE SEQUENCE [LARGE SCALE GENOMIC DNA]</scope>
    <source>
        <strain evidence="9 10">S20-91</strain>
    </source>
</reference>
<evidence type="ECO:0000256" key="2">
    <source>
        <dbReference type="ARBA" id="ARBA00022448"/>
    </source>
</evidence>
<dbReference type="OrthoDB" id="9042683at2"/>
<keyword evidence="5 8" id="KW-0812">Transmembrane</keyword>
<dbReference type="Proteomes" id="UP000237839">
    <property type="component" value="Unassembled WGS sequence"/>
</dbReference>
<dbReference type="SUPFAM" id="SSF82693">
    <property type="entry name" value="Multidrug efflux transporter AcrB pore domain, PN1, PN2, PC1 and PC2 subdomains"/>
    <property type="match status" value="4"/>
</dbReference>
<dbReference type="RefSeq" id="WP_105531112.1">
    <property type="nucleotide sequence ID" value="NZ_PUGF01000005.1"/>
</dbReference>
<name>A0A2S9H1I6_9BURK</name>
<dbReference type="FunFam" id="1.20.1640.10:FF:000001">
    <property type="entry name" value="Efflux pump membrane transporter"/>
    <property type="match status" value="1"/>
</dbReference>
<dbReference type="PRINTS" id="PR00702">
    <property type="entry name" value="ACRIFLAVINRP"/>
</dbReference>
<dbReference type="PANTHER" id="PTHR32063">
    <property type="match status" value="1"/>
</dbReference>
<dbReference type="AlphaFoldDB" id="A0A2S9H1I6"/>
<dbReference type="Gene3D" id="3.30.2090.10">
    <property type="entry name" value="Multidrug efflux transporter AcrB TolC docking domain, DN and DC subdomains"/>
    <property type="match status" value="2"/>
</dbReference>
<dbReference type="GO" id="GO:0005886">
    <property type="term" value="C:plasma membrane"/>
    <property type="evidence" value="ECO:0007669"/>
    <property type="project" value="UniProtKB-SubCell"/>
</dbReference>
<evidence type="ECO:0000256" key="4">
    <source>
        <dbReference type="ARBA" id="ARBA00022519"/>
    </source>
</evidence>
<dbReference type="EMBL" id="PUGF01000005">
    <property type="protein sequence ID" value="PRC93828.1"/>
    <property type="molecule type" value="Genomic_DNA"/>
</dbReference>
<feature type="transmembrane region" description="Helical" evidence="8">
    <location>
        <begin position="360"/>
        <end position="384"/>
    </location>
</feature>
<keyword evidence="2" id="KW-0813">Transport</keyword>
<dbReference type="InterPro" id="IPR001036">
    <property type="entry name" value="Acrflvin-R"/>
</dbReference>
<keyword evidence="10" id="KW-1185">Reference proteome</keyword>
<keyword evidence="4" id="KW-0997">Cell inner membrane</keyword>
<feature type="transmembrane region" description="Helical" evidence="8">
    <location>
        <begin position="905"/>
        <end position="931"/>
    </location>
</feature>